<dbReference type="CDD" id="cd03801">
    <property type="entry name" value="GT4_PimA-like"/>
    <property type="match status" value="1"/>
</dbReference>
<dbReference type="OrthoDB" id="132546at2157"/>
<dbReference type="SUPFAM" id="SSF53756">
    <property type="entry name" value="UDP-Glycosyltransferase/glycogen phosphorylase"/>
    <property type="match status" value="1"/>
</dbReference>
<protein>
    <submittedName>
        <fullName evidence="1">Glycosyltransferase involved in cell wall biosynthesis</fullName>
    </submittedName>
</protein>
<keyword evidence="2" id="KW-1185">Reference proteome</keyword>
<evidence type="ECO:0000313" key="2">
    <source>
        <dbReference type="Proteomes" id="UP000823588"/>
    </source>
</evidence>
<comment type="caution">
    <text evidence="1">The sequence shown here is derived from an EMBL/GenBank/DDBJ whole genome shotgun (WGS) entry which is preliminary data.</text>
</comment>
<sequence length="357" mass="40722">MTDISVLFLTKYDRKGASSRYRAFKYFPYLEKEGIQCSYESLFTNKYLTDLFENGNRKISHIVKCYVRRIYDLFSAHSYDLVFLQKELFPYLPAVVERLFSSVNIRYILDIDDAIFHNYDLSDNYLVEYILGKKIDVVMRNSEMVIAGNEYLASRARQAGAPSTEIIPTVIDLDQYPTEPSEQNGNPFVIGWIGSPSTSHYVEELSDVLRRIADQRQIEVRLIGSGDVSLPGVPYEVREWSEETEVDDLRDIDVGIMPLHDTPWTRGKCGFKLIQYMGMWKPVVASPVGVNRDLVDNGVNGYLADSQAQWINSLLDLCDNPDKRNAMGVNGHNIVEDNYCYSVTGPKIVDIIKNSTV</sequence>
<dbReference type="Pfam" id="PF13692">
    <property type="entry name" value="Glyco_trans_1_4"/>
    <property type="match status" value="1"/>
</dbReference>
<organism evidence="1 2">
    <name type="scientific">Halorubrum alkaliphilum</name>
    <dbReference type="NCBI Taxonomy" id="261290"/>
    <lineage>
        <taxon>Archaea</taxon>
        <taxon>Methanobacteriati</taxon>
        <taxon>Methanobacteriota</taxon>
        <taxon>Stenosarchaea group</taxon>
        <taxon>Halobacteria</taxon>
        <taxon>Halobacteriales</taxon>
        <taxon>Haloferacaceae</taxon>
        <taxon>Halorubrum</taxon>
    </lineage>
</organism>
<gene>
    <name evidence="1" type="ORF">J2751_003126</name>
</gene>
<proteinExistence type="predicted"/>
<dbReference type="AlphaFoldDB" id="A0A8T4GIE9"/>
<dbReference type="RefSeq" id="WP_209487266.1">
    <property type="nucleotide sequence ID" value="NZ_JAGGKQ010000045.1"/>
</dbReference>
<dbReference type="Gene3D" id="3.40.50.2000">
    <property type="entry name" value="Glycogen Phosphorylase B"/>
    <property type="match status" value="2"/>
</dbReference>
<dbReference type="EMBL" id="JAGGKQ010000045">
    <property type="protein sequence ID" value="MBP1924076.1"/>
    <property type="molecule type" value="Genomic_DNA"/>
</dbReference>
<evidence type="ECO:0000313" key="1">
    <source>
        <dbReference type="EMBL" id="MBP1924076.1"/>
    </source>
</evidence>
<dbReference type="Proteomes" id="UP000823588">
    <property type="component" value="Unassembled WGS sequence"/>
</dbReference>
<name>A0A8T4GIE9_9EURY</name>
<dbReference type="PANTHER" id="PTHR12526:SF630">
    <property type="entry name" value="GLYCOSYLTRANSFERASE"/>
    <property type="match status" value="1"/>
</dbReference>
<reference evidence="1" key="1">
    <citation type="submission" date="2021-03" db="EMBL/GenBank/DDBJ databases">
        <title>Genomic Encyclopedia of Type Strains, Phase IV (KMG-IV): sequencing the most valuable type-strain genomes for metagenomic binning, comparative biology and taxonomic classification.</title>
        <authorList>
            <person name="Goeker M."/>
        </authorList>
    </citation>
    <scope>NUCLEOTIDE SEQUENCE</scope>
    <source>
        <strain evidence="1">DSM 23564</strain>
    </source>
</reference>
<dbReference type="PANTHER" id="PTHR12526">
    <property type="entry name" value="GLYCOSYLTRANSFERASE"/>
    <property type="match status" value="1"/>
</dbReference>
<accession>A0A8T4GIE9</accession>